<proteinExistence type="predicted"/>
<sequence>MFHNHTVAIETESVFLLVDVCVDVTPGEPAYRYYDDGSGYPGSPDEINRVDDVTVLECDFGDDYCQRSDLGRCTDTLDLLARMEVESGLYDDEILEAFTG</sequence>
<evidence type="ECO:0000313" key="2">
    <source>
        <dbReference type="Proteomes" id="UP000318081"/>
    </source>
</evidence>
<reference evidence="1 2" key="1">
    <citation type="submission" date="2019-02" db="EMBL/GenBank/DDBJ databases">
        <title>Deep-cultivation of Planctomycetes and their phenomic and genomic characterization uncovers novel biology.</title>
        <authorList>
            <person name="Wiegand S."/>
            <person name="Jogler M."/>
            <person name="Boedeker C."/>
            <person name="Pinto D."/>
            <person name="Vollmers J."/>
            <person name="Rivas-Marin E."/>
            <person name="Kohn T."/>
            <person name="Peeters S.H."/>
            <person name="Heuer A."/>
            <person name="Rast P."/>
            <person name="Oberbeckmann S."/>
            <person name="Bunk B."/>
            <person name="Jeske O."/>
            <person name="Meyerdierks A."/>
            <person name="Storesund J.E."/>
            <person name="Kallscheuer N."/>
            <person name="Luecker S."/>
            <person name="Lage O.M."/>
            <person name="Pohl T."/>
            <person name="Merkel B.J."/>
            <person name="Hornburger P."/>
            <person name="Mueller R.-W."/>
            <person name="Bruemmer F."/>
            <person name="Labrenz M."/>
            <person name="Spormann A.M."/>
            <person name="Op den Camp H."/>
            <person name="Overmann J."/>
            <person name="Amann R."/>
            <person name="Jetten M.S.M."/>
            <person name="Mascher T."/>
            <person name="Medema M.H."/>
            <person name="Devos D.P."/>
            <person name="Kaster A.-K."/>
            <person name="Ovreas L."/>
            <person name="Rohde M."/>
            <person name="Galperin M.Y."/>
            <person name="Jogler C."/>
        </authorList>
    </citation>
    <scope>NUCLEOTIDE SEQUENCE [LARGE SCALE GENOMIC DNA]</scope>
    <source>
        <strain evidence="1 2">TBK1r</strain>
    </source>
</reference>
<accession>A0ABX5XI54</accession>
<dbReference type="Proteomes" id="UP000318081">
    <property type="component" value="Chromosome"/>
</dbReference>
<dbReference type="RefSeq" id="WP_145207420.1">
    <property type="nucleotide sequence ID" value="NZ_CP036432.1"/>
</dbReference>
<keyword evidence="2" id="KW-1185">Reference proteome</keyword>
<dbReference type="EMBL" id="CP036432">
    <property type="protein sequence ID" value="QDV81659.1"/>
    <property type="molecule type" value="Genomic_DNA"/>
</dbReference>
<name>A0ABX5XI54_9BACT</name>
<gene>
    <name evidence="1" type="ORF">TBK1r_05780</name>
</gene>
<protein>
    <submittedName>
        <fullName evidence="1">Uncharacterized protein</fullName>
    </submittedName>
</protein>
<evidence type="ECO:0000313" key="1">
    <source>
        <dbReference type="EMBL" id="QDV81659.1"/>
    </source>
</evidence>
<organism evidence="1 2">
    <name type="scientific">Stieleria magnilauensis</name>
    <dbReference type="NCBI Taxonomy" id="2527963"/>
    <lineage>
        <taxon>Bacteria</taxon>
        <taxon>Pseudomonadati</taxon>
        <taxon>Planctomycetota</taxon>
        <taxon>Planctomycetia</taxon>
        <taxon>Pirellulales</taxon>
        <taxon>Pirellulaceae</taxon>
        <taxon>Stieleria</taxon>
    </lineage>
</organism>